<evidence type="ECO:0000256" key="2">
    <source>
        <dbReference type="ARBA" id="ARBA00022679"/>
    </source>
</evidence>
<feature type="binding site" evidence="8">
    <location>
        <position position="20"/>
    </location>
    <ligand>
        <name>GTP</name>
        <dbReference type="ChEBI" id="CHEBI:37565"/>
    </ligand>
</feature>
<evidence type="ECO:0000313" key="10">
    <source>
        <dbReference type="EMBL" id="GAA0611243.1"/>
    </source>
</evidence>
<dbReference type="Pfam" id="PF12804">
    <property type="entry name" value="NTP_transf_3"/>
    <property type="match status" value="1"/>
</dbReference>
<keyword evidence="11" id="KW-1185">Reference proteome</keyword>
<keyword evidence="3 8" id="KW-0479">Metal-binding</keyword>
<sequence>MNPFGIILSGGKSSRMGTDKSLLPLGNKLVIEHIATKMKGITSQQAIITNTPEKYAFLNMEKYSDRHPGKGPLAGLESALYHIDAPVFVCAACDMPYISAEVYNRLLHELGHYDAVVPVYNKRIHPLSGIYTRGILPLIQQQLERDQLKVKDVFRFINVYYADNFTGIAKDTLKKHFFNMNHPGQYEEAKQF</sequence>
<dbReference type="Proteomes" id="UP001500866">
    <property type="component" value="Unassembled WGS sequence"/>
</dbReference>
<comment type="similarity">
    <text evidence="8">Belongs to the MobA family.</text>
</comment>
<accession>A0ABN1GGU7</accession>
<keyword evidence="2 8" id="KW-0808">Transferase</keyword>
<keyword evidence="5 8" id="KW-0460">Magnesium</keyword>
<evidence type="ECO:0000256" key="5">
    <source>
        <dbReference type="ARBA" id="ARBA00022842"/>
    </source>
</evidence>
<keyword evidence="1 8" id="KW-0963">Cytoplasm</keyword>
<dbReference type="InterPro" id="IPR013482">
    <property type="entry name" value="Molybde_CF_guanTrfase"/>
</dbReference>
<dbReference type="EMBL" id="BAAADS010000025">
    <property type="protein sequence ID" value="GAA0611243.1"/>
    <property type="molecule type" value="Genomic_DNA"/>
</dbReference>
<dbReference type="HAMAP" id="MF_00316">
    <property type="entry name" value="MobA"/>
    <property type="match status" value="1"/>
</dbReference>
<comment type="caution">
    <text evidence="10">The sequence shown here is derived from an EMBL/GenBank/DDBJ whole genome shotgun (WGS) entry which is preliminary data.</text>
</comment>
<proteinExistence type="inferred from homology"/>
<evidence type="ECO:0000256" key="3">
    <source>
        <dbReference type="ARBA" id="ARBA00022723"/>
    </source>
</evidence>
<dbReference type="PANTHER" id="PTHR19136">
    <property type="entry name" value="MOLYBDENUM COFACTOR GUANYLYLTRANSFERASE"/>
    <property type="match status" value="1"/>
</dbReference>
<comment type="subcellular location">
    <subcellularLocation>
        <location evidence="8">Cytoplasm</location>
    </subcellularLocation>
</comment>
<dbReference type="InterPro" id="IPR025877">
    <property type="entry name" value="MobA-like_NTP_Trfase"/>
</dbReference>
<dbReference type="CDD" id="cd02503">
    <property type="entry name" value="MobA"/>
    <property type="match status" value="1"/>
</dbReference>
<comment type="caution">
    <text evidence="8">Lacks conserved residue(s) required for the propagation of feature annotation.</text>
</comment>
<evidence type="ECO:0000256" key="4">
    <source>
        <dbReference type="ARBA" id="ARBA00022741"/>
    </source>
</evidence>
<evidence type="ECO:0000256" key="7">
    <source>
        <dbReference type="ARBA" id="ARBA00023150"/>
    </source>
</evidence>
<feature type="binding site" evidence="8">
    <location>
        <position position="65"/>
    </location>
    <ligand>
        <name>GTP</name>
        <dbReference type="ChEBI" id="CHEBI:37565"/>
    </ligand>
</feature>
<feature type="binding site" evidence="8">
    <location>
        <position position="94"/>
    </location>
    <ligand>
        <name>Mg(2+)</name>
        <dbReference type="ChEBI" id="CHEBI:18420"/>
    </ligand>
</feature>
<feature type="binding site" evidence="8">
    <location>
        <position position="94"/>
    </location>
    <ligand>
        <name>GTP</name>
        <dbReference type="ChEBI" id="CHEBI:37565"/>
    </ligand>
</feature>
<dbReference type="Gene3D" id="3.90.550.10">
    <property type="entry name" value="Spore Coat Polysaccharide Biosynthesis Protein SpsA, Chain A"/>
    <property type="match status" value="1"/>
</dbReference>
<evidence type="ECO:0000259" key="9">
    <source>
        <dbReference type="Pfam" id="PF12804"/>
    </source>
</evidence>
<name>A0ABN1GGU7_9BACI</name>
<evidence type="ECO:0000313" key="11">
    <source>
        <dbReference type="Proteomes" id="UP001500866"/>
    </source>
</evidence>
<dbReference type="RefSeq" id="WP_343815040.1">
    <property type="nucleotide sequence ID" value="NZ_BAAADS010000025.1"/>
</dbReference>
<keyword evidence="7 8" id="KW-0501">Molybdenum cofactor biosynthesis</keyword>
<evidence type="ECO:0000256" key="8">
    <source>
        <dbReference type="HAMAP-Rule" id="MF_00316"/>
    </source>
</evidence>
<comment type="function">
    <text evidence="8">Transfers a GMP moiety from GTP to Mo-molybdopterin (Mo-MPT) cofactor (Moco or molybdenum cofactor) to form Mo-molybdopterin guanine dinucleotide (Mo-MGD) cofactor.</text>
</comment>
<comment type="catalytic activity">
    <reaction evidence="8">
        <text>Mo-molybdopterin + GTP + H(+) = Mo-molybdopterin guanine dinucleotide + diphosphate</text>
        <dbReference type="Rhea" id="RHEA:34243"/>
        <dbReference type="ChEBI" id="CHEBI:15378"/>
        <dbReference type="ChEBI" id="CHEBI:33019"/>
        <dbReference type="ChEBI" id="CHEBI:37565"/>
        <dbReference type="ChEBI" id="CHEBI:71302"/>
        <dbReference type="ChEBI" id="CHEBI:71310"/>
        <dbReference type="EC" id="2.7.7.77"/>
    </reaction>
</comment>
<keyword evidence="6 8" id="KW-0342">GTP-binding</keyword>
<feature type="binding site" evidence="8">
    <location>
        <begin position="8"/>
        <end position="10"/>
    </location>
    <ligand>
        <name>GTP</name>
        <dbReference type="ChEBI" id="CHEBI:37565"/>
    </ligand>
</feature>
<comment type="domain">
    <text evidence="8">The N-terminal domain determines nucleotide recognition and specific binding, while the C-terminal domain determines the specific binding to the target protein.</text>
</comment>
<reference evidence="10 11" key="1">
    <citation type="journal article" date="2019" name="Int. J. Syst. Evol. Microbiol.">
        <title>The Global Catalogue of Microorganisms (GCM) 10K type strain sequencing project: providing services to taxonomists for standard genome sequencing and annotation.</title>
        <authorList>
            <consortium name="The Broad Institute Genomics Platform"/>
            <consortium name="The Broad Institute Genome Sequencing Center for Infectious Disease"/>
            <person name="Wu L."/>
            <person name="Ma J."/>
        </authorList>
    </citation>
    <scope>NUCLEOTIDE SEQUENCE [LARGE SCALE GENOMIC DNA]</scope>
    <source>
        <strain evidence="10 11">JCM 15395</strain>
    </source>
</reference>
<keyword evidence="4 8" id="KW-0547">Nucleotide-binding</keyword>
<keyword evidence="10" id="KW-0548">Nucleotidyltransferase</keyword>
<feature type="domain" description="MobA-like NTP transferase" evidence="9">
    <location>
        <begin position="5"/>
        <end position="146"/>
    </location>
</feature>
<dbReference type="EC" id="2.7.7.77" evidence="8"/>
<dbReference type="PANTHER" id="PTHR19136:SF81">
    <property type="entry name" value="MOLYBDENUM COFACTOR GUANYLYLTRANSFERASE"/>
    <property type="match status" value="1"/>
</dbReference>
<dbReference type="GO" id="GO:0016779">
    <property type="term" value="F:nucleotidyltransferase activity"/>
    <property type="evidence" value="ECO:0007669"/>
    <property type="project" value="UniProtKB-KW"/>
</dbReference>
<comment type="cofactor">
    <cofactor evidence="8">
        <name>Mg(2+)</name>
        <dbReference type="ChEBI" id="CHEBI:18420"/>
    </cofactor>
</comment>
<evidence type="ECO:0000256" key="1">
    <source>
        <dbReference type="ARBA" id="ARBA00022490"/>
    </source>
</evidence>
<gene>
    <name evidence="8" type="primary">mobA</name>
    <name evidence="10" type="ORF">GCM10009001_30610</name>
</gene>
<dbReference type="InterPro" id="IPR029044">
    <property type="entry name" value="Nucleotide-diphossugar_trans"/>
</dbReference>
<evidence type="ECO:0000256" key="6">
    <source>
        <dbReference type="ARBA" id="ARBA00023134"/>
    </source>
</evidence>
<organism evidence="10 11">
    <name type="scientific">Virgibacillus siamensis</name>
    <dbReference type="NCBI Taxonomy" id="480071"/>
    <lineage>
        <taxon>Bacteria</taxon>
        <taxon>Bacillati</taxon>
        <taxon>Bacillota</taxon>
        <taxon>Bacilli</taxon>
        <taxon>Bacillales</taxon>
        <taxon>Bacillaceae</taxon>
        <taxon>Virgibacillus</taxon>
    </lineage>
</organism>
<protein>
    <recommendedName>
        <fullName evidence="8">Probable molybdenum cofactor guanylyltransferase</fullName>
        <shortName evidence="8">MoCo guanylyltransferase</shortName>
        <ecNumber evidence="8">2.7.7.77</ecNumber>
    </recommendedName>
    <alternativeName>
        <fullName evidence="8">GTP:molybdopterin guanylyltransferase</fullName>
    </alternativeName>
    <alternativeName>
        <fullName evidence="8">Mo-MPT guanylyltransferase</fullName>
    </alternativeName>
    <alternativeName>
        <fullName evidence="8">Molybdopterin guanylyltransferase</fullName>
    </alternativeName>
    <alternativeName>
        <fullName evidence="8">Molybdopterin-guanine dinucleotide synthase</fullName>
        <shortName evidence="8">MGD synthase</shortName>
    </alternativeName>
</protein>
<dbReference type="SUPFAM" id="SSF53448">
    <property type="entry name" value="Nucleotide-diphospho-sugar transferases"/>
    <property type="match status" value="1"/>
</dbReference>